<evidence type="ECO:0000313" key="2">
    <source>
        <dbReference type="EMBL" id="MAA15186.1"/>
    </source>
</evidence>
<reference evidence="2" key="1">
    <citation type="journal article" date="2017" name="Parasit. Vectors">
        <title>Sialotranscriptomics of Rhipicephalus zambeziensis reveals intricate expression profiles of secretory proteins and suggests tight temporal transcriptional regulation during blood-feeding.</title>
        <authorList>
            <person name="de Castro M.H."/>
            <person name="de Klerk D."/>
            <person name="Pienaar R."/>
            <person name="Rees D.J.G."/>
            <person name="Mans B.J."/>
        </authorList>
    </citation>
    <scope>NUCLEOTIDE SEQUENCE</scope>
    <source>
        <tissue evidence="2">Salivary glands</tissue>
    </source>
</reference>
<feature type="signal peptide" evidence="1">
    <location>
        <begin position="1"/>
        <end position="18"/>
    </location>
</feature>
<name>A0A224YBV0_9ACAR</name>
<sequence>MIILCALLLASYQTSVAAAYESYSDDFPEAINITEFLDTSDNIWTVITTANDSQRCKVDKKEFINRTHYYFSRKHRGPSGFVEEKFRGKFTGSIPPFTSMEVGAIGGAPTGIEELIYQGDRNGCGVFELRNVTRVIHSPCYYLYNEPCWQYRAFDIRVRGYGGNVSAQECLEWFRTEYPKETFTRVLYNNSCNDIGRLHVIVSKRQ</sequence>
<feature type="chain" id="PRO_5012759173" evidence="1">
    <location>
        <begin position="19"/>
        <end position="206"/>
    </location>
</feature>
<dbReference type="EMBL" id="GFPF01004040">
    <property type="protein sequence ID" value="MAA15186.1"/>
    <property type="molecule type" value="Transcribed_RNA"/>
</dbReference>
<accession>A0A224YBV0</accession>
<evidence type="ECO:0000256" key="1">
    <source>
        <dbReference type="SAM" id="SignalP"/>
    </source>
</evidence>
<dbReference type="AlphaFoldDB" id="A0A224YBV0"/>
<keyword evidence="1" id="KW-0732">Signal</keyword>
<proteinExistence type="predicted"/>
<protein>
    <submittedName>
        <fullName evidence="2">Lipocalin</fullName>
    </submittedName>
</protein>
<organism evidence="2">
    <name type="scientific">Rhipicephalus zambeziensis</name>
    <dbReference type="NCBI Taxonomy" id="60191"/>
    <lineage>
        <taxon>Eukaryota</taxon>
        <taxon>Metazoa</taxon>
        <taxon>Ecdysozoa</taxon>
        <taxon>Arthropoda</taxon>
        <taxon>Chelicerata</taxon>
        <taxon>Arachnida</taxon>
        <taxon>Acari</taxon>
        <taxon>Parasitiformes</taxon>
        <taxon>Ixodida</taxon>
        <taxon>Ixodoidea</taxon>
        <taxon>Ixodidae</taxon>
        <taxon>Rhipicephalinae</taxon>
        <taxon>Rhipicephalus</taxon>
        <taxon>Rhipicephalus</taxon>
    </lineage>
</organism>